<keyword evidence="3" id="KW-1185">Reference proteome</keyword>
<evidence type="ECO:0000256" key="1">
    <source>
        <dbReference type="SAM" id="MobiDB-lite"/>
    </source>
</evidence>
<evidence type="ECO:0000313" key="3">
    <source>
        <dbReference type="Proteomes" id="UP000738359"/>
    </source>
</evidence>
<dbReference type="OrthoDB" id="2421814at2759"/>
<feature type="region of interest" description="Disordered" evidence="1">
    <location>
        <begin position="84"/>
        <end position="118"/>
    </location>
</feature>
<sequence length="118" mass="12770">MWRVTEDEGNPCFSLQWSSPHGSLNFKDANSQGARGLNSMQIQLLKQRGIVGEPTTPLSMHAASEKLISMAGFVNRLNKAPKKEPLEDLAKEPSAEEPSAGEVEPKAALKGAELAIEE</sequence>
<feature type="compositionally biased region" description="Basic and acidic residues" evidence="1">
    <location>
        <begin position="84"/>
        <end position="94"/>
    </location>
</feature>
<protein>
    <submittedName>
        <fullName evidence="2">Uncharacterized protein</fullName>
    </submittedName>
</protein>
<reference evidence="2" key="1">
    <citation type="journal article" date="2020" name="Fungal Divers.">
        <title>Resolving the Mortierellaceae phylogeny through synthesis of multi-gene phylogenetics and phylogenomics.</title>
        <authorList>
            <person name="Vandepol N."/>
            <person name="Liber J."/>
            <person name="Desiro A."/>
            <person name="Na H."/>
            <person name="Kennedy M."/>
            <person name="Barry K."/>
            <person name="Grigoriev I.V."/>
            <person name="Miller A.N."/>
            <person name="O'Donnell K."/>
            <person name="Stajich J.E."/>
            <person name="Bonito G."/>
        </authorList>
    </citation>
    <scope>NUCLEOTIDE SEQUENCE</scope>
    <source>
        <strain evidence="2">CK1249</strain>
    </source>
</reference>
<accession>A0A9P6LY06</accession>
<comment type="caution">
    <text evidence="2">The sequence shown here is derived from an EMBL/GenBank/DDBJ whole genome shotgun (WGS) entry which is preliminary data.</text>
</comment>
<organism evidence="2 3">
    <name type="scientific">Mortierella alpina</name>
    <name type="common">Oleaginous fungus</name>
    <name type="synonym">Mortierella renispora</name>
    <dbReference type="NCBI Taxonomy" id="64518"/>
    <lineage>
        <taxon>Eukaryota</taxon>
        <taxon>Fungi</taxon>
        <taxon>Fungi incertae sedis</taxon>
        <taxon>Mucoromycota</taxon>
        <taxon>Mortierellomycotina</taxon>
        <taxon>Mortierellomycetes</taxon>
        <taxon>Mortierellales</taxon>
        <taxon>Mortierellaceae</taxon>
        <taxon>Mortierella</taxon>
    </lineage>
</organism>
<evidence type="ECO:0000313" key="2">
    <source>
        <dbReference type="EMBL" id="KAF9950032.1"/>
    </source>
</evidence>
<gene>
    <name evidence="2" type="ORF">BGZ70_001534</name>
</gene>
<dbReference type="AlphaFoldDB" id="A0A9P6LY06"/>
<dbReference type="EMBL" id="JAAAHY010001347">
    <property type="protein sequence ID" value="KAF9950032.1"/>
    <property type="molecule type" value="Genomic_DNA"/>
</dbReference>
<dbReference type="Proteomes" id="UP000738359">
    <property type="component" value="Unassembled WGS sequence"/>
</dbReference>
<name>A0A9P6LY06_MORAP</name>
<proteinExistence type="predicted"/>